<dbReference type="PANTHER" id="PTHR12461">
    <property type="entry name" value="HYPOXIA-INDUCIBLE FACTOR 1 ALPHA INHIBITOR-RELATED"/>
    <property type="match status" value="1"/>
</dbReference>
<dbReference type="RefSeq" id="WP_037517163.1">
    <property type="nucleotide sequence ID" value="NZ_JGVR01000003.1"/>
</dbReference>
<dbReference type="STRING" id="13690.AX777_01795"/>
<feature type="domain" description="JmjC" evidence="1">
    <location>
        <begin position="171"/>
        <end position="324"/>
    </location>
</feature>
<dbReference type="Pfam" id="PF13621">
    <property type="entry name" value="Cupin_8"/>
    <property type="match status" value="1"/>
</dbReference>
<dbReference type="EMBL" id="JGVR01000003">
    <property type="protein sequence ID" value="KEZ20733.1"/>
    <property type="molecule type" value="Genomic_DNA"/>
</dbReference>
<accession>A0A084ERZ1</accession>
<dbReference type="eggNOG" id="COG2850">
    <property type="taxonomic scope" value="Bacteria"/>
</dbReference>
<dbReference type="Proteomes" id="UP000028534">
    <property type="component" value="Unassembled WGS sequence"/>
</dbReference>
<dbReference type="SUPFAM" id="SSF51197">
    <property type="entry name" value="Clavaminate synthase-like"/>
    <property type="match status" value="1"/>
</dbReference>
<gene>
    <name evidence="2" type="ORF">CP98_00774</name>
</gene>
<proteinExistence type="predicted"/>
<dbReference type="AlphaFoldDB" id="A0A084ERZ1"/>
<dbReference type="InterPro" id="IPR041667">
    <property type="entry name" value="Cupin_8"/>
</dbReference>
<evidence type="ECO:0000313" key="3">
    <source>
        <dbReference type="Proteomes" id="UP000028534"/>
    </source>
</evidence>
<evidence type="ECO:0000259" key="1">
    <source>
        <dbReference type="PROSITE" id="PS51184"/>
    </source>
</evidence>
<evidence type="ECO:0000313" key="2">
    <source>
        <dbReference type="EMBL" id="KEZ20733.1"/>
    </source>
</evidence>
<sequence>MSKSGRTPPLPSLLSQAADMQMQMTLRQVGFGAPSANAVPHVPPKPAPAPRDDSALALKRRDWLLNVMEQQRALSPYASGLLTADALSGEDFLHNFYAPGRPVLIKGAMERWPARAKWTLDYLADAIGAAEIEYQGGRAQAADYELAKDRHKRRAPFRQFVALVRDGGNDAYLTAYNSAANGPALAPLQADLGHPDAYLAPTPGMLWIGGTGAFTPLHFDLTNNLLAQVTGTKHVILVPPSQTHRLAHNRHVFSDVGDLTDPARLARYPRARDVLRYEVRLTPGDLLFIPIGWWHQVRSESFSTMLTYTHFHWPNAGHENYPAG</sequence>
<dbReference type="Gene3D" id="2.60.120.650">
    <property type="entry name" value="Cupin"/>
    <property type="match status" value="1"/>
</dbReference>
<reference evidence="2 3" key="1">
    <citation type="submission" date="2014-03" db="EMBL/GenBank/DDBJ databases">
        <title>Genome sequence of Sphingobium yanoikuyae B1.</title>
        <authorList>
            <person name="Gan H.M."/>
            <person name="Gan H.Y."/>
            <person name="Savka M.A."/>
        </authorList>
    </citation>
    <scope>NUCLEOTIDE SEQUENCE [LARGE SCALE GENOMIC DNA]</scope>
    <source>
        <strain evidence="2 3">B1</strain>
    </source>
</reference>
<dbReference type="PROSITE" id="PS51184">
    <property type="entry name" value="JMJC"/>
    <property type="match status" value="1"/>
</dbReference>
<dbReference type="SMART" id="SM00558">
    <property type="entry name" value="JmjC"/>
    <property type="match status" value="1"/>
</dbReference>
<protein>
    <submittedName>
        <fullName evidence="2">Cupin superfamily protein</fullName>
    </submittedName>
</protein>
<dbReference type="InterPro" id="IPR003347">
    <property type="entry name" value="JmjC_dom"/>
</dbReference>
<dbReference type="PANTHER" id="PTHR12461:SF105">
    <property type="entry name" value="HYPOXIA-INDUCIBLE FACTOR 1-ALPHA INHIBITOR"/>
    <property type="match status" value="1"/>
</dbReference>
<name>A0A084ERZ1_SPHYA</name>
<dbReference type="PATRIC" id="fig|13690.10.peg.801"/>
<organism evidence="2 3">
    <name type="scientific">Sphingobium yanoikuyae</name>
    <name type="common">Sphingomonas yanoikuyae</name>
    <dbReference type="NCBI Taxonomy" id="13690"/>
    <lineage>
        <taxon>Bacteria</taxon>
        <taxon>Pseudomonadati</taxon>
        <taxon>Pseudomonadota</taxon>
        <taxon>Alphaproteobacteria</taxon>
        <taxon>Sphingomonadales</taxon>
        <taxon>Sphingomonadaceae</taxon>
        <taxon>Sphingobium</taxon>
    </lineage>
</organism>
<comment type="caution">
    <text evidence="2">The sequence shown here is derived from an EMBL/GenBank/DDBJ whole genome shotgun (WGS) entry which is preliminary data.</text>
</comment>